<proteinExistence type="predicted"/>
<reference evidence="7" key="1">
    <citation type="journal article" date="2020" name="Stud. Mycol.">
        <title>101 Dothideomycetes genomes: a test case for predicting lifestyles and emergence of pathogens.</title>
        <authorList>
            <person name="Haridas S."/>
            <person name="Albert R."/>
            <person name="Binder M."/>
            <person name="Bloem J."/>
            <person name="Labutti K."/>
            <person name="Salamov A."/>
            <person name="Andreopoulos B."/>
            <person name="Baker S."/>
            <person name="Barry K."/>
            <person name="Bills G."/>
            <person name="Bluhm B."/>
            <person name="Cannon C."/>
            <person name="Castanera R."/>
            <person name="Culley D."/>
            <person name="Daum C."/>
            <person name="Ezra D."/>
            <person name="Gonzalez J."/>
            <person name="Henrissat B."/>
            <person name="Kuo A."/>
            <person name="Liang C."/>
            <person name="Lipzen A."/>
            <person name="Lutzoni F."/>
            <person name="Magnuson J."/>
            <person name="Mondo S."/>
            <person name="Nolan M."/>
            <person name="Ohm R."/>
            <person name="Pangilinan J."/>
            <person name="Park H.-J."/>
            <person name="Ramirez L."/>
            <person name="Alfaro M."/>
            <person name="Sun H."/>
            <person name="Tritt A."/>
            <person name="Yoshinaga Y."/>
            <person name="Zwiers L.-H."/>
            <person name="Turgeon B."/>
            <person name="Goodwin S."/>
            <person name="Spatafora J."/>
            <person name="Crous P."/>
            <person name="Grigoriev I."/>
        </authorList>
    </citation>
    <scope>NUCLEOTIDE SEQUENCE</scope>
    <source>
        <strain evidence="7">CBS 627.86</strain>
    </source>
</reference>
<keyword evidence="2 5" id="KW-0812">Transmembrane</keyword>
<evidence type="ECO:0000256" key="2">
    <source>
        <dbReference type="ARBA" id="ARBA00022692"/>
    </source>
</evidence>
<evidence type="ECO:0000313" key="7">
    <source>
        <dbReference type="EMBL" id="KAF2118170.1"/>
    </source>
</evidence>
<keyword evidence="3 5" id="KW-1133">Transmembrane helix</keyword>
<protein>
    <submittedName>
        <fullName evidence="7">Amino acid permease-domain-containing protein</fullName>
    </submittedName>
</protein>
<organism evidence="7 8">
    <name type="scientific">Lophiotrema nucula</name>
    <dbReference type="NCBI Taxonomy" id="690887"/>
    <lineage>
        <taxon>Eukaryota</taxon>
        <taxon>Fungi</taxon>
        <taxon>Dikarya</taxon>
        <taxon>Ascomycota</taxon>
        <taxon>Pezizomycotina</taxon>
        <taxon>Dothideomycetes</taxon>
        <taxon>Pleosporomycetidae</taxon>
        <taxon>Pleosporales</taxon>
        <taxon>Lophiotremataceae</taxon>
        <taxon>Lophiotrema</taxon>
    </lineage>
</organism>
<dbReference type="Pfam" id="PF00324">
    <property type="entry name" value="AA_permease"/>
    <property type="match status" value="2"/>
</dbReference>
<evidence type="ECO:0000256" key="5">
    <source>
        <dbReference type="SAM" id="Phobius"/>
    </source>
</evidence>
<feature type="domain" description="Amino acid permease/ SLC12A" evidence="6">
    <location>
        <begin position="138"/>
        <end position="316"/>
    </location>
</feature>
<sequence length="319" mass="35232">MNHDNAEIEMGSSLGGYQETESGIYDDHTFKTVAEASGRGGDTHRGLKSRHIQFFALGCYRYRSLRRSGGILALVGLAPLFMAYFSMMIVVWNVMNNLAEIVTYLPMKGITIPYFVKRFVDPSLAFALKQRLDLSYSTSDATASSFVIGIARAGIKGLNHVINAAILTSAWSAGNAFLFSGSRVLYGMALNGDAPAIFGKTSKKGVPYFAVLATWAIGLLAYLNVSNTGAQVFTWFSNISTISGFIAWIVVMITYIRFRKALVFNNLLHTLPFKNPLQPYFVYFTLFIVSILTLTNGFQVFFPSNWSAANFLAAFVRRA</sequence>
<dbReference type="AlphaFoldDB" id="A0A6A5ZFC8"/>
<feature type="transmembrane region" description="Helical" evidence="5">
    <location>
        <begin position="71"/>
        <end position="92"/>
    </location>
</feature>
<keyword evidence="4 5" id="KW-0472">Membrane</keyword>
<dbReference type="InterPro" id="IPR004841">
    <property type="entry name" value="AA-permease/SLC12A_dom"/>
</dbReference>
<dbReference type="Gene3D" id="1.20.1740.10">
    <property type="entry name" value="Amino acid/polyamine transporter I"/>
    <property type="match status" value="1"/>
</dbReference>
<keyword evidence="8" id="KW-1185">Reference proteome</keyword>
<accession>A0A6A5ZFC8</accession>
<dbReference type="GO" id="GO:0016020">
    <property type="term" value="C:membrane"/>
    <property type="evidence" value="ECO:0007669"/>
    <property type="project" value="UniProtKB-SubCell"/>
</dbReference>
<evidence type="ECO:0000256" key="3">
    <source>
        <dbReference type="ARBA" id="ARBA00022989"/>
    </source>
</evidence>
<evidence type="ECO:0000256" key="4">
    <source>
        <dbReference type="ARBA" id="ARBA00023136"/>
    </source>
</evidence>
<name>A0A6A5ZFC8_9PLEO</name>
<dbReference type="InterPro" id="IPR050524">
    <property type="entry name" value="APC_YAT"/>
</dbReference>
<feature type="transmembrane region" description="Helical" evidence="5">
    <location>
        <begin position="279"/>
        <end position="302"/>
    </location>
</feature>
<evidence type="ECO:0000256" key="1">
    <source>
        <dbReference type="ARBA" id="ARBA00004141"/>
    </source>
</evidence>
<evidence type="ECO:0000259" key="6">
    <source>
        <dbReference type="Pfam" id="PF00324"/>
    </source>
</evidence>
<dbReference type="GO" id="GO:0015171">
    <property type="term" value="F:amino acid transmembrane transporter activity"/>
    <property type="evidence" value="ECO:0007669"/>
    <property type="project" value="TreeGrafter"/>
</dbReference>
<feature type="transmembrane region" description="Helical" evidence="5">
    <location>
        <begin position="205"/>
        <end position="223"/>
    </location>
</feature>
<feature type="domain" description="Amino acid permease/ SLC12A" evidence="6">
    <location>
        <begin position="67"/>
        <end position="127"/>
    </location>
</feature>
<evidence type="ECO:0000313" key="8">
    <source>
        <dbReference type="Proteomes" id="UP000799770"/>
    </source>
</evidence>
<dbReference type="EMBL" id="ML977317">
    <property type="protein sequence ID" value="KAF2118170.1"/>
    <property type="molecule type" value="Genomic_DNA"/>
</dbReference>
<dbReference type="OrthoDB" id="3900342at2759"/>
<dbReference type="PANTHER" id="PTHR43341:SF36">
    <property type="entry name" value="PROLINE-SPECIFIC PERMEASE"/>
    <property type="match status" value="1"/>
</dbReference>
<feature type="transmembrane region" description="Helical" evidence="5">
    <location>
        <begin position="235"/>
        <end position="258"/>
    </location>
</feature>
<dbReference type="PANTHER" id="PTHR43341">
    <property type="entry name" value="AMINO ACID PERMEASE"/>
    <property type="match status" value="1"/>
</dbReference>
<comment type="subcellular location">
    <subcellularLocation>
        <location evidence="1">Membrane</location>
        <topology evidence="1">Multi-pass membrane protein</topology>
    </subcellularLocation>
</comment>
<dbReference type="Proteomes" id="UP000799770">
    <property type="component" value="Unassembled WGS sequence"/>
</dbReference>
<gene>
    <name evidence="7" type="ORF">BDV96DRAFT_643432</name>
</gene>